<dbReference type="NCBIfam" id="TIGR00756">
    <property type="entry name" value="PPR"/>
    <property type="match status" value="2"/>
</dbReference>
<dbReference type="Gene3D" id="1.25.40.10">
    <property type="entry name" value="Tetratricopeptide repeat domain"/>
    <property type="match status" value="1"/>
</dbReference>
<reference evidence="3" key="1">
    <citation type="submission" date="2022-12" db="EMBL/GenBank/DDBJ databases">
        <title>Draft genome assemblies for two species of Escallonia (Escalloniales).</title>
        <authorList>
            <person name="Chanderbali A."/>
            <person name="Dervinis C."/>
            <person name="Anghel I."/>
            <person name="Soltis D."/>
            <person name="Soltis P."/>
            <person name="Zapata F."/>
        </authorList>
    </citation>
    <scope>NUCLEOTIDE SEQUENCE</scope>
    <source>
        <strain evidence="3">UCBG64.0493</strain>
        <tissue evidence="3">Leaf</tissue>
    </source>
</reference>
<dbReference type="Pfam" id="PF12854">
    <property type="entry name" value="PPR_1"/>
    <property type="match status" value="2"/>
</dbReference>
<dbReference type="PANTHER" id="PTHR46128">
    <property type="entry name" value="MITOCHONDRIAL GROUP I INTRON SPLICING FACTOR CCM1"/>
    <property type="match status" value="1"/>
</dbReference>
<dbReference type="AlphaFoldDB" id="A0AA89BC59"/>
<accession>A0AA89BC59</accession>
<dbReference type="InterPro" id="IPR011990">
    <property type="entry name" value="TPR-like_helical_dom_sf"/>
</dbReference>
<dbReference type="InterPro" id="IPR002885">
    <property type="entry name" value="PPR_rpt"/>
</dbReference>
<comment type="similarity">
    <text evidence="1">Belongs to the PPR family. P subfamily.</text>
</comment>
<protein>
    <submittedName>
        <fullName evidence="3">Uncharacterized protein</fullName>
    </submittedName>
</protein>
<evidence type="ECO:0000313" key="4">
    <source>
        <dbReference type="Proteomes" id="UP001188597"/>
    </source>
</evidence>
<comment type="caution">
    <text evidence="3">The sequence shown here is derived from an EMBL/GenBank/DDBJ whole genome shotgun (WGS) entry which is preliminary data.</text>
</comment>
<dbReference type="Proteomes" id="UP001188597">
    <property type="component" value="Unassembled WGS sequence"/>
</dbReference>
<proteinExistence type="inferred from homology"/>
<evidence type="ECO:0000256" key="2">
    <source>
        <dbReference type="ARBA" id="ARBA00022737"/>
    </source>
</evidence>
<evidence type="ECO:0000313" key="3">
    <source>
        <dbReference type="EMBL" id="KAK3036435.1"/>
    </source>
</evidence>
<organism evidence="3 4">
    <name type="scientific">Escallonia herrerae</name>
    <dbReference type="NCBI Taxonomy" id="1293975"/>
    <lineage>
        <taxon>Eukaryota</taxon>
        <taxon>Viridiplantae</taxon>
        <taxon>Streptophyta</taxon>
        <taxon>Embryophyta</taxon>
        <taxon>Tracheophyta</taxon>
        <taxon>Spermatophyta</taxon>
        <taxon>Magnoliopsida</taxon>
        <taxon>eudicotyledons</taxon>
        <taxon>Gunneridae</taxon>
        <taxon>Pentapetalae</taxon>
        <taxon>asterids</taxon>
        <taxon>campanulids</taxon>
        <taxon>Escalloniales</taxon>
        <taxon>Escalloniaceae</taxon>
        <taxon>Escallonia</taxon>
    </lineage>
</organism>
<gene>
    <name evidence="3" type="ORF">RJ639_030034</name>
</gene>
<keyword evidence="4" id="KW-1185">Reference proteome</keyword>
<dbReference type="Pfam" id="PF01535">
    <property type="entry name" value="PPR"/>
    <property type="match status" value="1"/>
</dbReference>
<dbReference type="InterPro" id="IPR050872">
    <property type="entry name" value="PPR_P_subfamily"/>
</dbReference>
<dbReference type="PANTHER" id="PTHR46128:SF211">
    <property type="entry name" value="PENTACOTRIPEPTIDE-REPEAT REGION OF PRORP DOMAIN-CONTAINING PROTEIN"/>
    <property type="match status" value="1"/>
</dbReference>
<dbReference type="EMBL" id="JAVXUP010000148">
    <property type="protein sequence ID" value="KAK3036435.1"/>
    <property type="molecule type" value="Genomic_DNA"/>
</dbReference>
<sequence>MTFRGVQSNETCLIAVFWKQRFEEDRNPILYMVCVAISDAPYKDEMMDETILKINGYCLNSQIDRVMDVFDSMETTILKINGYCLNGQMDRAMDVFDSMETTILKINGYCLNGQMDRAMDVFDSMETKIHDVTLYVTTVYSATHPEIKEYKEKRL</sequence>
<evidence type="ECO:0000256" key="1">
    <source>
        <dbReference type="ARBA" id="ARBA00007626"/>
    </source>
</evidence>
<keyword evidence="2" id="KW-0677">Repeat</keyword>
<name>A0AA89BC59_9ASTE</name>